<dbReference type="AlphaFoldDB" id="A0A369Z420"/>
<dbReference type="NCBIfam" id="TIGR00705">
    <property type="entry name" value="SppA_67K"/>
    <property type="match status" value="1"/>
</dbReference>
<dbReference type="CDD" id="cd07018">
    <property type="entry name" value="S49_SppA_67K_type"/>
    <property type="match status" value="1"/>
</dbReference>
<dbReference type="InterPro" id="IPR047217">
    <property type="entry name" value="S49_SppA_67K_type_N"/>
</dbReference>
<reference evidence="10 11" key="1">
    <citation type="submission" date="2018-05" db="EMBL/GenBank/DDBJ databases">
        <title>Draft Genome Sequences for a Diverse set of 7 Haemophilus Species.</title>
        <authorList>
            <person name="Nichols M."/>
            <person name="Topaz N."/>
            <person name="Wang X."/>
            <person name="Wang X."/>
            <person name="Boxrud D."/>
        </authorList>
    </citation>
    <scope>NUCLEOTIDE SEQUENCE [LARGE SCALE GENOMIC DNA]</scope>
    <source>
        <strain evidence="10 11">C2008001710</strain>
    </source>
</reference>
<sequence length="620" mass="69352">MNDILSVLKFCCKVLNFIRSLVMNFVFLLFVLALIFLVGLLGDGKKSQVLSGDQGALYLNLTGYLADNTEDMLSWEKELQRLNNKKVSYKYSTFDVVQSILSAKDDERIRGLVLNLNDFEGGDLPSLEYVGKAIQSFKESQKPVIAYADNYTQSQYFLASFADEIYLNPIGQVGIQGLRYENLYFKSMLEKLEITPHIFRVGTYKSAVEPFLRDDMSPEARANMQKWLGGMWQNYMQTLMVNRHITANDVLPNAQKYISDLKALKGDETAYVKKRQLVTHFATRLDLDKKLTAFFGQDAEGNTKLLDFEDYLPHLEDRFADAPDEPNIVAVVNVEGEIIDGESDEESAGGDTIARLLRQAHDNKKVKAVVLRVNSPGGSAFASEIIRQETENLQKAGKPVVVSMGGMAASGGYWISSTADYIVADKNTITGSIGIFTLFPTFENTIKKMGMSTDGVATTDLAETSALSPLNKNTQDIYQLGIENGYDRFLDVVSRGRQLSKDKVDKIAQGQVWLGQDAYKNGLVDELGDIDVAIERAGVQVNQNPDKYMDSFSVQWLVDEDNSFLAQLDRKLKQKGQALLTNWLGLPQEVHQVKKQLNVLTKFNDPKGQYLYCLNCGSVK</sequence>
<dbReference type="PANTHER" id="PTHR33209:SF1">
    <property type="entry name" value="PEPTIDASE S49 DOMAIN-CONTAINING PROTEIN"/>
    <property type="match status" value="1"/>
</dbReference>
<dbReference type="GO" id="GO:0006465">
    <property type="term" value="P:signal peptide processing"/>
    <property type="evidence" value="ECO:0007669"/>
    <property type="project" value="InterPro"/>
</dbReference>
<dbReference type="Pfam" id="PF01343">
    <property type="entry name" value="Peptidase_S49"/>
    <property type="match status" value="2"/>
</dbReference>
<evidence type="ECO:0000256" key="5">
    <source>
        <dbReference type="ARBA" id="ARBA00022825"/>
    </source>
</evidence>
<dbReference type="InterPro" id="IPR002142">
    <property type="entry name" value="Peptidase_S49"/>
</dbReference>
<evidence type="ECO:0000313" key="11">
    <source>
        <dbReference type="Proteomes" id="UP000253910"/>
    </source>
</evidence>
<dbReference type="CDD" id="cd07023">
    <property type="entry name" value="S49_Sppa_N_C"/>
    <property type="match status" value="1"/>
</dbReference>
<dbReference type="EMBL" id="QEPW01000013">
    <property type="protein sequence ID" value="RDE90055.1"/>
    <property type="molecule type" value="Genomic_DNA"/>
</dbReference>
<gene>
    <name evidence="10" type="primary">sppA</name>
    <name evidence="10" type="ORF">DPV87_07855</name>
</gene>
<dbReference type="RefSeq" id="WP_111315770.1">
    <property type="nucleotide sequence ID" value="NZ_QEPW01000013.1"/>
</dbReference>
<comment type="similarity">
    <text evidence="2">Belongs to the peptidase S49 family.</text>
</comment>
<dbReference type="Gene3D" id="6.20.330.10">
    <property type="match status" value="1"/>
</dbReference>
<evidence type="ECO:0000259" key="9">
    <source>
        <dbReference type="Pfam" id="PF01343"/>
    </source>
</evidence>
<name>A0A369Z420_HAEPA</name>
<dbReference type="NCBIfam" id="TIGR00706">
    <property type="entry name" value="SppA_dom"/>
    <property type="match status" value="1"/>
</dbReference>
<organism evidence="10 11">
    <name type="scientific">Haemophilus parainfluenzae</name>
    <dbReference type="NCBI Taxonomy" id="729"/>
    <lineage>
        <taxon>Bacteria</taxon>
        <taxon>Pseudomonadati</taxon>
        <taxon>Pseudomonadota</taxon>
        <taxon>Gammaproteobacteria</taxon>
        <taxon>Pasteurellales</taxon>
        <taxon>Pasteurellaceae</taxon>
        <taxon>Haemophilus</taxon>
    </lineage>
</organism>
<evidence type="ECO:0000256" key="3">
    <source>
        <dbReference type="ARBA" id="ARBA00022670"/>
    </source>
</evidence>
<feature type="transmembrane region" description="Helical" evidence="8">
    <location>
        <begin position="21"/>
        <end position="41"/>
    </location>
</feature>
<keyword evidence="4" id="KW-0378">Hydrolase</keyword>
<accession>A0A369Z420</accession>
<feature type="domain" description="Peptidase S49" evidence="9">
    <location>
        <begin position="393"/>
        <end position="542"/>
    </location>
</feature>
<evidence type="ECO:0000256" key="8">
    <source>
        <dbReference type="SAM" id="Phobius"/>
    </source>
</evidence>
<evidence type="ECO:0000256" key="6">
    <source>
        <dbReference type="ARBA" id="ARBA00023136"/>
    </source>
</evidence>
<dbReference type="InterPro" id="IPR029045">
    <property type="entry name" value="ClpP/crotonase-like_dom_sf"/>
</dbReference>
<dbReference type="PIRSF" id="PIRSF001217">
    <property type="entry name" value="Protease_4_SppA"/>
    <property type="match status" value="1"/>
</dbReference>
<dbReference type="SUPFAM" id="SSF52096">
    <property type="entry name" value="ClpP/crotonase"/>
    <property type="match status" value="2"/>
</dbReference>
<dbReference type="Proteomes" id="UP000253910">
    <property type="component" value="Unassembled WGS sequence"/>
</dbReference>
<keyword evidence="5" id="KW-0720">Serine protease</keyword>
<feature type="active site" description="Proton donor/acceptor" evidence="7">
    <location>
        <position position="205"/>
    </location>
</feature>
<evidence type="ECO:0000256" key="4">
    <source>
        <dbReference type="ARBA" id="ARBA00022801"/>
    </source>
</evidence>
<feature type="active site" description="Nucleophile" evidence="7">
    <location>
        <position position="410"/>
    </location>
</feature>
<dbReference type="InterPro" id="IPR047272">
    <property type="entry name" value="S49_SppA_C"/>
</dbReference>
<dbReference type="GO" id="GO:0016020">
    <property type="term" value="C:membrane"/>
    <property type="evidence" value="ECO:0007669"/>
    <property type="project" value="UniProtKB-SubCell"/>
</dbReference>
<evidence type="ECO:0000313" key="10">
    <source>
        <dbReference type="EMBL" id="RDE90055.1"/>
    </source>
</evidence>
<dbReference type="InterPro" id="IPR004635">
    <property type="entry name" value="Pept_S49_SppA"/>
</dbReference>
<feature type="domain" description="Peptidase S49" evidence="9">
    <location>
        <begin position="137"/>
        <end position="291"/>
    </location>
</feature>
<protein>
    <submittedName>
        <fullName evidence="10">Signal peptide peptidase SppA</fullName>
    </submittedName>
</protein>
<keyword evidence="8" id="KW-1133">Transmembrane helix</keyword>
<dbReference type="PANTHER" id="PTHR33209">
    <property type="entry name" value="PROTEASE 4"/>
    <property type="match status" value="1"/>
</dbReference>
<comment type="caution">
    <text evidence="10">The sequence shown here is derived from an EMBL/GenBank/DDBJ whole genome shotgun (WGS) entry which is preliminary data.</text>
</comment>
<keyword evidence="3" id="KW-0645">Protease</keyword>
<evidence type="ECO:0000256" key="1">
    <source>
        <dbReference type="ARBA" id="ARBA00004370"/>
    </source>
</evidence>
<evidence type="ECO:0000256" key="2">
    <source>
        <dbReference type="ARBA" id="ARBA00008683"/>
    </source>
</evidence>
<dbReference type="GO" id="GO:0008236">
    <property type="term" value="F:serine-type peptidase activity"/>
    <property type="evidence" value="ECO:0007669"/>
    <property type="project" value="UniProtKB-KW"/>
</dbReference>
<proteinExistence type="inferred from homology"/>
<dbReference type="InterPro" id="IPR004634">
    <property type="entry name" value="Pept_S49_pIV"/>
</dbReference>
<comment type="subcellular location">
    <subcellularLocation>
        <location evidence="1">Membrane</location>
    </subcellularLocation>
</comment>
<keyword evidence="8" id="KW-0812">Transmembrane</keyword>
<dbReference type="Gene3D" id="3.90.226.10">
    <property type="entry name" value="2-enoyl-CoA Hydratase, Chain A, domain 1"/>
    <property type="match status" value="3"/>
</dbReference>
<keyword evidence="6 8" id="KW-0472">Membrane</keyword>
<evidence type="ECO:0000256" key="7">
    <source>
        <dbReference type="PIRSR" id="PIRSR001217-1"/>
    </source>
</evidence>